<keyword evidence="1" id="KW-0732">Signal</keyword>
<feature type="signal peptide" evidence="1">
    <location>
        <begin position="1"/>
        <end position="17"/>
    </location>
</feature>
<protein>
    <submittedName>
        <fullName evidence="2">Uncharacterized protein</fullName>
    </submittedName>
</protein>
<gene>
    <name evidence="2" type="ORF">H8K52_11090</name>
</gene>
<evidence type="ECO:0000256" key="1">
    <source>
        <dbReference type="SAM" id="SignalP"/>
    </source>
</evidence>
<dbReference type="Proteomes" id="UP000648257">
    <property type="component" value="Unassembled WGS sequence"/>
</dbReference>
<name>A0ABR6X4M4_9BURK</name>
<keyword evidence="3" id="KW-1185">Reference proteome</keyword>
<reference evidence="2 3" key="1">
    <citation type="submission" date="2020-08" db="EMBL/GenBank/DDBJ databases">
        <title>Novel species isolated from subtropical streams in China.</title>
        <authorList>
            <person name="Lu H."/>
        </authorList>
    </citation>
    <scope>NUCLEOTIDE SEQUENCE [LARGE SCALE GENOMIC DNA]</scope>
    <source>
        <strain evidence="2 3">KACC 16656</strain>
    </source>
</reference>
<organism evidence="2 3">
    <name type="scientific">Undibacterium seohonense</name>
    <dbReference type="NCBI Taxonomy" id="1344950"/>
    <lineage>
        <taxon>Bacteria</taxon>
        <taxon>Pseudomonadati</taxon>
        <taxon>Pseudomonadota</taxon>
        <taxon>Betaproteobacteria</taxon>
        <taxon>Burkholderiales</taxon>
        <taxon>Oxalobacteraceae</taxon>
        <taxon>Undibacterium</taxon>
    </lineage>
</organism>
<evidence type="ECO:0000313" key="3">
    <source>
        <dbReference type="Proteomes" id="UP000648257"/>
    </source>
</evidence>
<proteinExistence type="predicted"/>
<sequence length="387" mass="41513">MSSCILKLSAVVLSAAALVSGCGGGGGGGSTVSTVTVSAPSSMPVIASTKLVDDYYDDIEFSGMISGNLDSLNGKSVFVLVEDPANLFQAEGYLIIQRLASGSTYTLKLKGKQLKAVGHFTGNVRVRACLDAACTQPIAGTPLLLPYNVKVEAGLTVSRNEINMTVPFGTVPAPEMVDIGYSSFGKGWVANISSPYRGIVEEHTLSIGNTTYHYPYPTIGVLPAKGTILQDKQMQIQIHPTKPGNYFHNVKVSAGATLPNRRELIYEQTVTVRYNVTPNPAINSLFYPAALDFTLKQQSTIMHYDYQLVTNIGVASQFVGIEYLSAAGTAGPVNSWWNEFPDQFAHTCSVTCLTPGVYTAQVRYRLVTQKGTIGDVLFPIRMTVTGD</sequence>
<accession>A0ABR6X4M4</accession>
<dbReference type="RefSeq" id="WP_186923064.1">
    <property type="nucleotide sequence ID" value="NZ_JACOFW010000011.1"/>
</dbReference>
<dbReference type="PROSITE" id="PS51257">
    <property type="entry name" value="PROKAR_LIPOPROTEIN"/>
    <property type="match status" value="1"/>
</dbReference>
<comment type="caution">
    <text evidence="2">The sequence shown here is derived from an EMBL/GenBank/DDBJ whole genome shotgun (WGS) entry which is preliminary data.</text>
</comment>
<feature type="chain" id="PRO_5045917389" evidence="1">
    <location>
        <begin position="18"/>
        <end position="387"/>
    </location>
</feature>
<dbReference type="EMBL" id="JACOFW010000011">
    <property type="protein sequence ID" value="MBC3807889.1"/>
    <property type="molecule type" value="Genomic_DNA"/>
</dbReference>
<evidence type="ECO:0000313" key="2">
    <source>
        <dbReference type="EMBL" id="MBC3807889.1"/>
    </source>
</evidence>